<dbReference type="GO" id="GO:0016579">
    <property type="term" value="P:protein deubiquitination"/>
    <property type="evidence" value="ECO:0007669"/>
    <property type="project" value="InterPro"/>
</dbReference>
<sequence>MSPEPISAGSDWSFIFRTLARPLSLFYNRLAARPPARHQSSGSLPVALAMLAMAPRAAELATTSPRLAAAASPAFKPVGSAPNGAKMGKSAQTEAGTAKSETAATLPFKAQCKSAVALVNERRIDFVRARNVRVIGRLDATSGSEQKPKKEETKELTAPEAVERVLTWQHSKKIGPGFANLGNTCYLNSVLQCLTYTPCFAQFLLDKEVFASFNGGALPSSGKSNKKFGKNGFNPNANGGGNGFCSVRAMSRLLQSVHGNNAVRVLQPKELVMNVRHISKSFRIGRQEDSHEFFRLLLDSMQRSCLRKAHIKSESHSAASTTFVHRMFGGKLKNYLKCAKCGYVSERFDDFLDLSLEIANGVNSVKGALRHFTAIEKLDDRNAWKCSSCGKPSRAEKGLTIAECPNVLMIQLKRFDLMFGKIKRHIEFPRALDIASGMSKSCEDRRRGRTKYELHAVLVHAGFSTDCGHYYAFVKGSSGQWYEMNDDTVRWVSIDTVLQQKAYMLFYSRVLPPSERPKPKAKEEQEVKAKAKEIVEAAKQKHKEELPEKVTATSKPLLAKTKELDMNGFLASLKTTVTSQGEDGDKPLVVIPAKSSKKHRTLVTYRVTAKPRESSSSETPAVARHRVKRALTPSFAGRVGRLYRFGPASWKSCPRLVMTRSVKEVEVQSVNADEEAEVKAPAVTTVPPPKTSGTTRVPFDPQQLKKVGVRNAALFGREVDKWNGETDVESSETTSGSDVASHEPVDSALAAKHDRVLNALKQEEWKHRNAGRQDYWDETIDMGKVKKVKKRKEFVANEGRQNAFQTALMRKKQDAKRQRTA</sequence>
<feature type="region of interest" description="Disordered" evidence="8">
    <location>
        <begin position="723"/>
        <end position="744"/>
    </location>
</feature>
<evidence type="ECO:0000256" key="6">
    <source>
        <dbReference type="ARBA" id="ARBA00022807"/>
    </source>
</evidence>
<evidence type="ECO:0000256" key="1">
    <source>
        <dbReference type="ARBA" id="ARBA00000707"/>
    </source>
</evidence>
<evidence type="ECO:0000256" key="8">
    <source>
        <dbReference type="SAM" id="MobiDB-lite"/>
    </source>
</evidence>
<evidence type="ECO:0000256" key="7">
    <source>
        <dbReference type="RuleBase" id="RU366025"/>
    </source>
</evidence>
<dbReference type="EMBL" id="BSXW01012595">
    <property type="protein sequence ID" value="GMF66300.1"/>
    <property type="molecule type" value="Genomic_DNA"/>
</dbReference>
<comment type="caution">
    <text evidence="10">The sequence shown here is derived from an EMBL/GenBank/DDBJ whole genome shotgun (WGS) entry which is preliminary data.</text>
</comment>
<evidence type="ECO:0000256" key="3">
    <source>
        <dbReference type="ARBA" id="ARBA00022670"/>
    </source>
</evidence>
<comment type="catalytic activity">
    <reaction evidence="1 7">
        <text>Thiol-dependent hydrolysis of ester, thioester, amide, peptide and isopeptide bonds formed by the C-terminal Gly of ubiquitin (a 76-residue protein attached to proteins as an intracellular targeting signal).</text>
        <dbReference type="EC" id="3.4.19.12"/>
    </reaction>
</comment>
<dbReference type="InterPro" id="IPR018200">
    <property type="entry name" value="USP_CS"/>
</dbReference>
<feature type="region of interest" description="Disordered" evidence="8">
    <location>
        <begin position="678"/>
        <end position="699"/>
    </location>
</feature>
<dbReference type="InterPro" id="IPR001394">
    <property type="entry name" value="Peptidase_C19_UCH"/>
</dbReference>
<dbReference type="PROSITE" id="PS00973">
    <property type="entry name" value="USP_2"/>
    <property type="match status" value="1"/>
</dbReference>
<evidence type="ECO:0000259" key="9">
    <source>
        <dbReference type="PROSITE" id="PS50235"/>
    </source>
</evidence>
<keyword evidence="5 7" id="KW-0378">Hydrolase</keyword>
<evidence type="ECO:0000313" key="11">
    <source>
        <dbReference type="Proteomes" id="UP001165083"/>
    </source>
</evidence>
<evidence type="ECO:0000313" key="10">
    <source>
        <dbReference type="EMBL" id="GMF66300.1"/>
    </source>
</evidence>
<feature type="domain" description="USP" evidence="9">
    <location>
        <begin position="176"/>
        <end position="510"/>
    </location>
</feature>
<dbReference type="GO" id="GO:0005634">
    <property type="term" value="C:nucleus"/>
    <property type="evidence" value="ECO:0007669"/>
    <property type="project" value="TreeGrafter"/>
</dbReference>
<dbReference type="SUPFAM" id="SSF54001">
    <property type="entry name" value="Cysteine proteinases"/>
    <property type="match status" value="1"/>
</dbReference>
<dbReference type="InterPro" id="IPR038765">
    <property type="entry name" value="Papain-like_cys_pep_sf"/>
</dbReference>
<dbReference type="OrthoDB" id="27652at2759"/>
<organism evidence="10 11">
    <name type="scientific">Phytophthora lilii</name>
    <dbReference type="NCBI Taxonomy" id="2077276"/>
    <lineage>
        <taxon>Eukaryota</taxon>
        <taxon>Sar</taxon>
        <taxon>Stramenopiles</taxon>
        <taxon>Oomycota</taxon>
        <taxon>Peronosporomycetes</taxon>
        <taxon>Peronosporales</taxon>
        <taxon>Peronosporaceae</taxon>
        <taxon>Phytophthora</taxon>
    </lineage>
</organism>
<dbReference type="Proteomes" id="UP001165083">
    <property type="component" value="Unassembled WGS sequence"/>
</dbReference>
<keyword evidence="11" id="KW-1185">Reference proteome</keyword>
<keyword evidence="3 7" id="KW-0645">Protease</keyword>
<dbReference type="GO" id="GO:0004843">
    <property type="term" value="F:cysteine-type deubiquitinase activity"/>
    <property type="evidence" value="ECO:0007669"/>
    <property type="project" value="UniProtKB-UniRule"/>
</dbReference>
<evidence type="ECO:0000256" key="5">
    <source>
        <dbReference type="ARBA" id="ARBA00022801"/>
    </source>
</evidence>
<dbReference type="InterPro" id="IPR028889">
    <property type="entry name" value="USP"/>
</dbReference>
<accession>A0A9W6YFQ0</accession>
<dbReference type="Gene3D" id="3.90.70.10">
    <property type="entry name" value="Cysteine proteinases"/>
    <property type="match status" value="1"/>
</dbReference>
<reference evidence="10" key="1">
    <citation type="submission" date="2023-04" db="EMBL/GenBank/DDBJ databases">
        <title>Phytophthora lilii NBRC 32176.</title>
        <authorList>
            <person name="Ichikawa N."/>
            <person name="Sato H."/>
            <person name="Tonouchi N."/>
        </authorList>
    </citation>
    <scope>NUCLEOTIDE SEQUENCE</scope>
    <source>
        <strain evidence="10">NBRC 32176</strain>
    </source>
</reference>
<gene>
    <name evidence="10" type="ORF">Plil01_001878000</name>
</gene>
<dbReference type="EC" id="3.4.19.12" evidence="7"/>
<keyword evidence="6 7" id="KW-0788">Thiol protease</keyword>
<keyword evidence="4 7" id="KW-0833">Ubl conjugation pathway</keyword>
<name>A0A9W6YFQ0_9STRA</name>
<dbReference type="GO" id="GO:0005829">
    <property type="term" value="C:cytosol"/>
    <property type="evidence" value="ECO:0007669"/>
    <property type="project" value="TreeGrafter"/>
</dbReference>
<evidence type="ECO:0000256" key="2">
    <source>
        <dbReference type="ARBA" id="ARBA00009085"/>
    </source>
</evidence>
<protein>
    <recommendedName>
        <fullName evidence="7">Ubiquitin carboxyl-terminal hydrolase</fullName>
        <ecNumber evidence="7">3.4.19.12</ecNumber>
    </recommendedName>
</protein>
<dbReference type="AlphaFoldDB" id="A0A9W6YFQ0"/>
<dbReference type="PROSITE" id="PS00972">
    <property type="entry name" value="USP_1"/>
    <property type="match status" value="1"/>
</dbReference>
<dbReference type="PANTHER" id="PTHR24006">
    <property type="entry name" value="UBIQUITIN CARBOXYL-TERMINAL HYDROLASE"/>
    <property type="match status" value="1"/>
</dbReference>
<dbReference type="PROSITE" id="PS50235">
    <property type="entry name" value="USP_3"/>
    <property type="match status" value="1"/>
</dbReference>
<dbReference type="GO" id="GO:0006508">
    <property type="term" value="P:proteolysis"/>
    <property type="evidence" value="ECO:0007669"/>
    <property type="project" value="UniProtKB-KW"/>
</dbReference>
<comment type="similarity">
    <text evidence="2 7">Belongs to the peptidase C19 family.</text>
</comment>
<dbReference type="PANTHER" id="PTHR24006:SF758">
    <property type="entry name" value="UBIQUITIN CARBOXYL-TERMINAL HYDROLASE 36"/>
    <property type="match status" value="1"/>
</dbReference>
<evidence type="ECO:0000256" key="4">
    <source>
        <dbReference type="ARBA" id="ARBA00022786"/>
    </source>
</evidence>
<proteinExistence type="inferred from homology"/>
<dbReference type="InterPro" id="IPR050164">
    <property type="entry name" value="Peptidase_C19"/>
</dbReference>
<dbReference type="Pfam" id="PF00443">
    <property type="entry name" value="UCH"/>
    <property type="match status" value="1"/>
</dbReference>